<comment type="similarity">
    <text evidence="1">Belongs to the AHA1 family.</text>
</comment>
<dbReference type="InterPro" id="IPR016181">
    <property type="entry name" value="Acyl_CoA_acyltransferase"/>
</dbReference>
<keyword evidence="5" id="KW-1185">Reference proteome</keyword>
<dbReference type="CDD" id="cd07814">
    <property type="entry name" value="SRPBCC_CalC_Aha1-like"/>
    <property type="match status" value="1"/>
</dbReference>
<organism evidence="4 5">
    <name type="scientific">Clostridium saccharoperbutylacetonicum N1-4(HMT)</name>
    <dbReference type="NCBI Taxonomy" id="931276"/>
    <lineage>
        <taxon>Bacteria</taxon>
        <taxon>Bacillati</taxon>
        <taxon>Bacillota</taxon>
        <taxon>Clostridia</taxon>
        <taxon>Eubacteriales</taxon>
        <taxon>Clostridiaceae</taxon>
        <taxon>Clostridium</taxon>
    </lineage>
</organism>
<evidence type="ECO:0000259" key="3">
    <source>
        <dbReference type="PROSITE" id="PS51186"/>
    </source>
</evidence>
<keyword evidence="2" id="KW-0808">Transferase</keyword>
<dbReference type="InterPro" id="IPR000182">
    <property type="entry name" value="GNAT_dom"/>
</dbReference>
<dbReference type="eggNOG" id="COG0456">
    <property type="taxonomic scope" value="Bacteria"/>
</dbReference>
<dbReference type="AlphaFoldDB" id="M1MCT9"/>
<dbReference type="Pfam" id="PF00583">
    <property type="entry name" value="Acetyltransf_1"/>
    <property type="match status" value="1"/>
</dbReference>
<dbReference type="HOGENOM" id="CLU_911226_0_0_9"/>
<dbReference type="eggNOG" id="COG3832">
    <property type="taxonomic scope" value="Bacteria"/>
</dbReference>
<name>M1MCT9_9CLOT</name>
<dbReference type="InterPro" id="IPR023393">
    <property type="entry name" value="START-like_dom_sf"/>
</dbReference>
<dbReference type="CDD" id="cd04301">
    <property type="entry name" value="NAT_SF"/>
    <property type="match status" value="1"/>
</dbReference>
<accession>M1MCT9</accession>
<dbReference type="SUPFAM" id="SSF55961">
    <property type="entry name" value="Bet v1-like"/>
    <property type="match status" value="1"/>
</dbReference>
<dbReference type="GO" id="GO:0008080">
    <property type="term" value="F:N-acetyltransferase activity"/>
    <property type="evidence" value="ECO:0007669"/>
    <property type="project" value="InterPro"/>
</dbReference>
<dbReference type="Pfam" id="PF08327">
    <property type="entry name" value="AHSA1"/>
    <property type="match status" value="1"/>
</dbReference>
<dbReference type="OrthoDB" id="67353at2"/>
<dbReference type="PROSITE" id="PS51186">
    <property type="entry name" value="GNAT"/>
    <property type="match status" value="1"/>
</dbReference>
<dbReference type="PANTHER" id="PTHR13947">
    <property type="entry name" value="GNAT FAMILY N-ACETYLTRANSFERASE"/>
    <property type="match status" value="1"/>
</dbReference>
<reference evidence="4 5" key="1">
    <citation type="submission" date="2013-02" db="EMBL/GenBank/DDBJ databases">
        <title>Genome sequence of Clostridium saccharoperbutylacetonicum N1-4(HMT).</title>
        <authorList>
            <person name="Poehlein A."/>
            <person name="Daniel R."/>
        </authorList>
    </citation>
    <scope>NUCLEOTIDE SEQUENCE [LARGE SCALE GENOMIC DNA]</scope>
    <source>
        <strain evidence="5">N1-4(HMT)</strain>
    </source>
</reference>
<dbReference type="Gene3D" id="3.40.630.30">
    <property type="match status" value="1"/>
</dbReference>
<protein>
    <submittedName>
        <fullName evidence="4">Activator of Hsp90 ATPase 1 family protein</fullName>
    </submittedName>
</protein>
<dbReference type="KEGG" id="csr:Cspa_c19480"/>
<evidence type="ECO:0000256" key="1">
    <source>
        <dbReference type="ARBA" id="ARBA00006817"/>
    </source>
</evidence>
<dbReference type="Proteomes" id="UP000011728">
    <property type="component" value="Chromosome"/>
</dbReference>
<gene>
    <name evidence="4" type="ORF">Cspa_c19480</name>
</gene>
<feature type="domain" description="N-acetyltransferase" evidence="3">
    <location>
        <begin position="1"/>
        <end position="151"/>
    </location>
</feature>
<dbReference type="InterPro" id="IPR013538">
    <property type="entry name" value="ASHA1/2-like_C"/>
</dbReference>
<proteinExistence type="inferred from homology"/>
<dbReference type="InterPro" id="IPR050769">
    <property type="entry name" value="NAT_camello-type"/>
</dbReference>
<evidence type="ECO:0000256" key="2">
    <source>
        <dbReference type="ARBA" id="ARBA00022679"/>
    </source>
</evidence>
<dbReference type="PATRIC" id="fig|931276.5.peg.1938"/>
<dbReference type="PANTHER" id="PTHR13947:SF37">
    <property type="entry name" value="LD18367P"/>
    <property type="match status" value="1"/>
</dbReference>
<sequence length="305" mass="35220">MGLKILKTTGTNIDFIKLIKLLDDDLDERYGELQKQYNKHNKADYINDVIIIYKDEIPVACGAFKEHNIEDIELKRIFVKKEYRRQGLSKLIISELEKLGRDKGYKYALLETGIKQHEAINLYKNTGYDIIENFEPYKGNTNSVCMKKKLFGKQTMPICVPDLSLRPFSLFVERTMPFSPSILYRAWTEQFDLWFAEPGSVLMKGEVNTAFFFETAFEGNRYPHYGRFLRLVPDKLVELTWITGAGGTKGAETIVTVELKEIEDGTVLRLTHAGFLDEESKNGHEQAWPMVLAQLENRLIKFCHS</sequence>
<dbReference type="Gene3D" id="3.30.530.20">
    <property type="match status" value="1"/>
</dbReference>
<dbReference type="EMBL" id="CP004121">
    <property type="protein sequence ID" value="AGF55714.1"/>
    <property type="molecule type" value="Genomic_DNA"/>
</dbReference>
<evidence type="ECO:0000313" key="5">
    <source>
        <dbReference type="Proteomes" id="UP000011728"/>
    </source>
</evidence>
<dbReference type="RefSeq" id="WP_015392035.1">
    <property type="nucleotide sequence ID" value="NC_020291.1"/>
</dbReference>
<dbReference type="SUPFAM" id="SSF55729">
    <property type="entry name" value="Acyl-CoA N-acyltransferases (Nat)"/>
    <property type="match status" value="1"/>
</dbReference>
<evidence type="ECO:0000313" key="4">
    <source>
        <dbReference type="EMBL" id="AGF55714.1"/>
    </source>
</evidence>